<reference evidence="4 5" key="1">
    <citation type="submission" date="2017-07" db="EMBL/GenBank/DDBJ databases">
        <title>Genome sequence of the Sordaria macrospora wild type strain R19027.</title>
        <authorList>
            <person name="Nowrousian M."/>
            <person name="Teichert I."/>
            <person name="Kueck U."/>
        </authorList>
    </citation>
    <scope>NUCLEOTIDE SEQUENCE [LARGE SCALE GENOMIC DNA]</scope>
    <source>
        <strain evidence="4 5">R19027</strain>
        <tissue evidence="4">Mycelium</tissue>
    </source>
</reference>
<dbReference type="Gene3D" id="3.40.50.1820">
    <property type="entry name" value="alpha/beta hydrolase"/>
    <property type="match status" value="1"/>
</dbReference>
<dbReference type="EMBL" id="NMPR01000274">
    <property type="protein sequence ID" value="KAA8624018.1"/>
    <property type="molecule type" value="Genomic_DNA"/>
</dbReference>
<accession>A0A8S8ZFG1</accession>
<evidence type="ECO:0000313" key="4">
    <source>
        <dbReference type="EMBL" id="KAA8624018.1"/>
    </source>
</evidence>
<dbReference type="InterPro" id="IPR000073">
    <property type="entry name" value="AB_hydrolase_1"/>
</dbReference>
<feature type="transmembrane region" description="Helical" evidence="2">
    <location>
        <begin position="6"/>
        <end position="29"/>
    </location>
</feature>
<dbReference type="Proteomes" id="UP000433876">
    <property type="component" value="Unassembled WGS sequence"/>
</dbReference>
<protein>
    <recommendedName>
        <fullName evidence="3">AB hydrolase-1 domain-containing protein</fullName>
    </recommendedName>
</protein>
<feature type="compositionally biased region" description="Polar residues" evidence="1">
    <location>
        <begin position="232"/>
        <end position="241"/>
    </location>
</feature>
<organism evidence="4 5">
    <name type="scientific">Sordaria macrospora</name>
    <dbReference type="NCBI Taxonomy" id="5147"/>
    <lineage>
        <taxon>Eukaryota</taxon>
        <taxon>Fungi</taxon>
        <taxon>Dikarya</taxon>
        <taxon>Ascomycota</taxon>
        <taxon>Pezizomycotina</taxon>
        <taxon>Sordariomycetes</taxon>
        <taxon>Sordariomycetidae</taxon>
        <taxon>Sordariales</taxon>
        <taxon>Sordariaceae</taxon>
        <taxon>Sordaria</taxon>
    </lineage>
</organism>
<evidence type="ECO:0000256" key="2">
    <source>
        <dbReference type="SAM" id="Phobius"/>
    </source>
</evidence>
<evidence type="ECO:0000313" key="5">
    <source>
        <dbReference type="Proteomes" id="UP000433876"/>
    </source>
</evidence>
<dbReference type="AlphaFoldDB" id="A0A8S8ZFG1"/>
<dbReference type="SUPFAM" id="SSF53474">
    <property type="entry name" value="alpha/beta-Hydrolases"/>
    <property type="match status" value="1"/>
</dbReference>
<evidence type="ECO:0000259" key="3">
    <source>
        <dbReference type="Pfam" id="PF12697"/>
    </source>
</evidence>
<feature type="region of interest" description="Disordered" evidence="1">
    <location>
        <begin position="232"/>
        <end position="259"/>
    </location>
</feature>
<name>A0A8S8ZFG1_SORMA</name>
<comment type="caution">
    <text evidence="4">The sequence shown here is derived from an EMBL/GenBank/DDBJ whole genome shotgun (WGS) entry which is preliminary data.</text>
</comment>
<feature type="domain" description="AB hydrolase-1" evidence="3">
    <location>
        <begin position="132"/>
        <end position="332"/>
    </location>
</feature>
<keyword evidence="2" id="KW-0812">Transmembrane</keyword>
<gene>
    <name evidence="4" type="ORF">SMACR_07454</name>
</gene>
<dbReference type="VEuPathDB" id="FungiDB:SMAC_07454"/>
<keyword evidence="2" id="KW-0472">Membrane</keyword>
<keyword evidence="2" id="KW-1133">Transmembrane helix</keyword>
<dbReference type="PANTHER" id="PTHR12277:SF81">
    <property type="entry name" value="PROTEIN ABHD13"/>
    <property type="match status" value="1"/>
</dbReference>
<dbReference type="Pfam" id="PF12697">
    <property type="entry name" value="Abhydrolase_6"/>
    <property type="match status" value="1"/>
</dbReference>
<evidence type="ECO:0000256" key="1">
    <source>
        <dbReference type="SAM" id="MobiDB-lite"/>
    </source>
</evidence>
<dbReference type="PANTHER" id="PTHR12277">
    <property type="entry name" value="ALPHA/BETA HYDROLASE DOMAIN-CONTAINING PROTEIN"/>
    <property type="match status" value="1"/>
</dbReference>
<proteinExistence type="predicted"/>
<dbReference type="InterPro" id="IPR029058">
    <property type="entry name" value="AB_hydrolase_fold"/>
</dbReference>
<sequence>MMTSSAAYLVPALAVGVPVGIYALFLGLVSIPCIQRFAVYAHKVNTLWWPPHNPNRPERWGFAKNQVTPFSLKTIDNQTIYAWHILPLGLYARHEPSLSAQDRSVSAGFVPDITTTLNFKLLRDDPEARLVLYFHGNAGHITQSIRPRSFHALTSVSSKIHVLAIDYRGFGLSTGSPTEEGLILDARAAVDWATKIGGVPAERIVLLGHSLGTAVAAGVAEFYCCPTNPQGEVGCSSSDDGSGTERGSNEDEDKASSTQKPLPNFASIILIAGFSSLPTMLSSYAIAGWLPVLRPLAVCSPWLLRKVMARIVDKWPSADRLTRLTRFAKRDGRRLNLTLVHARNDWDIPYLEDDKLFKGAVRGLVEAEMGVGIQNGDGRDEEYEGCERVKKEENKEVERCVENLLSEEKGKRTVERWLDNNGKSGSDKDRAAVTIWKDEGVEIRQVLWPYGGKFDPGPDLLFWFLSAKCEANNR</sequence>